<comment type="caution">
    <text evidence="1">The sequence shown here is derived from an EMBL/GenBank/DDBJ whole genome shotgun (WGS) entry which is preliminary data.</text>
</comment>
<protein>
    <submittedName>
        <fullName evidence="1">Uncharacterized protein</fullName>
    </submittedName>
</protein>
<dbReference type="AlphaFoldDB" id="A0A367X101"/>
<evidence type="ECO:0000313" key="2">
    <source>
        <dbReference type="Proteomes" id="UP000252255"/>
    </source>
</evidence>
<sequence>MRAFIWNSKNKIERLVAYSDAPANAELGPNGKFSETLICIYQDTYIFHLSPLEKSTRNSIIINGKTPKNGILYWCDQEFRDHQSGQY</sequence>
<proteinExistence type="predicted"/>
<organism evidence="1 2">
    <name type="scientific">Thalassospira profundimaris</name>
    <dbReference type="NCBI Taxonomy" id="502049"/>
    <lineage>
        <taxon>Bacteria</taxon>
        <taxon>Pseudomonadati</taxon>
        <taxon>Pseudomonadota</taxon>
        <taxon>Alphaproteobacteria</taxon>
        <taxon>Rhodospirillales</taxon>
        <taxon>Thalassospiraceae</taxon>
        <taxon>Thalassospira</taxon>
    </lineage>
</organism>
<gene>
    <name evidence="1" type="ORF">TH30_07725</name>
</gene>
<reference evidence="1 2" key="1">
    <citation type="submission" date="2014-07" db="EMBL/GenBank/DDBJ databases">
        <title>Draft genome sequence of Thalassospira profundimaris PR54-5.</title>
        <authorList>
            <person name="Lai Q."/>
            <person name="Shao Z."/>
        </authorList>
    </citation>
    <scope>NUCLEOTIDE SEQUENCE [LARGE SCALE GENOMIC DNA]</scope>
    <source>
        <strain evidence="1 2">PR54-5</strain>
    </source>
</reference>
<evidence type="ECO:0000313" key="1">
    <source>
        <dbReference type="EMBL" id="RCK47353.1"/>
    </source>
</evidence>
<dbReference type="Proteomes" id="UP000252255">
    <property type="component" value="Unassembled WGS sequence"/>
</dbReference>
<dbReference type="EMBL" id="JPWI01000003">
    <property type="protein sequence ID" value="RCK47353.1"/>
    <property type="molecule type" value="Genomic_DNA"/>
</dbReference>
<accession>A0A367X101</accession>
<name>A0A367X101_9PROT</name>